<dbReference type="EMBL" id="GBRH01280531">
    <property type="protein sequence ID" value="JAD17364.1"/>
    <property type="molecule type" value="Transcribed_RNA"/>
</dbReference>
<name>A0A0A8XTN8_ARUDO</name>
<reference evidence="1" key="2">
    <citation type="journal article" date="2015" name="Data Brief">
        <title>Shoot transcriptome of the giant reed, Arundo donax.</title>
        <authorList>
            <person name="Barrero R.A."/>
            <person name="Guerrero F.D."/>
            <person name="Moolhuijzen P."/>
            <person name="Goolsby J.A."/>
            <person name="Tidwell J."/>
            <person name="Bellgard S.E."/>
            <person name="Bellgard M.I."/>
        </authorList>
    </citation>
    <scope>NUCLEOTIDE SEQUENCE</scope>
    <source>
        <tissue evidence="1">Shoot tissue taken approximately 20 cm above the soil surface</tissue>
    </source>
</reference>
<protein>
    <submittedName>
        <fullName evidence="1">Uncharacterized protein</fullName>
    </submittedName>
</protein>
<evidence type="ECO:0000313" key="1">
    <source>
        <dbReference type="EMBL" id="JAD17364.1"/>
    </source>
</evidence>
<accession>A0A0A8XTN8</accession>
<reference evidence="1" key="1">
    <citation type="submission" date="2014-09" db="EMBL/GenBank/DDBJ databases">
        <authorList>
            <person name="Magalhaes I.L.F."/>
            <person name="Oliveira U."/>
            <person name="Santos F.R."/>
            <person name="Vidigal T.H.D.A."/>
            <person name="Brescovit A.D."/>
            <person name="Santos A.J."/>
        </authorList>
    </citation>
    <scope>NUCLEOTIDE SEQUENCE</scope>
    <source>
        <tissue evidence="1">Shoot tissue taken approximately 20 cm above the soil surface</tissue>
    </source>
</reference>
<proteinExistence type="predicted"/>
<organism evidence="1">
    <name type="scientific">Arundo donax</name>
    <name type="common">Giant reed</name>
    <name type="synonym">Donax arundinaceus</name>
    <dbReference type="NCBI Taxonomy" id="35708"/>
    <lineage>
        <taxon>Eukaryota</taxon>
        <taxon>Viridiplantae</taxon>
        <taxon>Streptophyta</taxon>
        <taxon>Embryophyta</taxon>
        <taxon>Tracheophyta</taxon>
        <taxon>Spermatophyta</taxon>
        <taxon>Magnoliopsida</taxon>
        <taxon>Liliopsida</taxon>
        <taxon>Poales</taxon>
        <taxon>Poaceae</taxon>
        <taxon>PACMAD clade</taxon>
        <taxon>Arundinoideae</taxon>
        <taxon>Arundineae</taxon>
        <taxon>Arundo</taxon>
    </lineage>
</organism>
<sequence>MMSILLYFQPNSYSELLQQIRRAVAVLARRTLRTRNAEELVCEKTSTVYHTK</sequence>
<dbReference type="AlphaFoldDB" id="A0A0A8XTN8"/>